<dbReference type="InterPro" id="IPR002347">
    <property type="entry name" value="SDR_fam"/>
</dbReference>
<dbReference type="GO" id="GO:0016491">
    <property type="term" value="F:oxidoreductase activity"/>
    <property type="evidence" value="ECO:0007669"/>
    <property type="project" value="UniProtKB-KW"/>
</dbReference>
<dbReference type="InterPro" id="IPR036291">
    <property type="entry name" value="NAD(P)-bd_dom_sf"/>
</dbReference>
<dbReference type="PANTHER" id="PTHR42879">
    <property type="entry name" value="3-OXOACYL-(ACYL-CARRIER-PROTEIN) REDUCTASE"/>
    <property type="match status" value="1"/>
</dbReference>
<dbReference type="InterPro" id="IPR020904">
    <property type="entry name" value="Sc_DH/Rdtase_CS"/>
</dbReference>
<keyword evidence="3" id="KW-1185">Reference proteome</keyword>
<dbReference type="NCBIfam" id="NF005559">
    <property type="entry name" value="PRK07231.1"/>
    <property type="match status" value="1"/>
</dbReference>
<comment type="caution">
    <text evidence="2">The sequence shown here is derived from an EMBL/GenBank/DDBJ whole genome shotgun (WGS) entry which is preliminary data.</text>
</comment>
<dbReference type="AlphaFoldDB" id="A0ABD5RN82"/>
<dbReference type="EMBL" id="JBHSQH010000001">
    <property type="protein sequence ID" value="MFC5972101.1"/>
    <property type="molecule type" value="Genomic_DNA"/>
</dbReference>
<dbReference type="PANTHER" id="PTHR42879:SF2">
    <property type="entry name" value="3-OXOACYL-[ACYL-CARRIER-PROTEIN] REDUCTASE FABG"/>
    <property type="match status" value="1"/>
</dbReference>
<sequence>MHIDLSDRTAIVTGGSAGIGRGIATTLAESNARVVVADVTRDPPTDADRTTVERISAEGGDAEFVETDVADGDDVAELVETTVDTYGGLDVLVNNAGISHEGSVVETDPEEWQAVLDTNLTGVYNGAHHAVEYLKESPAPRIVNVASQLAFVAQRRKPAYVASKGGVVSLTRSLALDYADVPIQVNAVCPGVVETELTRDALADEQRREAFESQTPLPYLGTPADIGAMTTFLASDYARFVTGQSFVVDGGYLAQ</sequence>
<dbReference type="PRINTS" id="PR00081">
    <property type="entry name" value="GDHRDH"/>
</dbReference>
<keyword evidence="2" id="KW-0560">Oxidoreductase</keyword>
<name>A0ABD5RN82_9EURY</name>
<evidence type="ECO:0000256" key="1">
    <source>
        <dbReference type="ARBA" id="ARBA00006484"/>
    </source>
</evidence>
<gene>
    <name evidence="2" type="ORF">ACFPYI_12245</name>
</gene>
<evidence type="ECO:0000313" key="3">
    <source>
        <dbReference type="Proteomes" id="UP001596099"/>
    </source>
</evidence>
<comment type="similarity">
    <text evidence="1">Belongs to the short-chain dehydrogenases/reductases (SDR) family.</text>
</comment>
<dbReference type="Proteomes" id="UP001596099">
    <property type="component" value="Unassembled WGS sequence"/>
</dbReference>
<dbReference type="InterPro" id="IPR050259">
    <property type="entry name" value="SDR"/>
</dbReference>
<protein>
    <submittedName>
        <fullName evidence="2">SDR family NAD(P)-dependent oxidoreductase</fullName>
        <ecNumber evidence="2">1.1.1.-</ecNumber>
    </submittedName>
</protein>
<dbReference type="PRINTS" id="PR00080">
    <property type="entry name" value="SDRFAMILY"/>
</dbReference>
<dbReference type="Gene3D" id="3.40.50.720">
    <property type="entry name" value="NAD(P)-binding Rossmann-like Domain"/>
    <property type="match status" value="1"/>
</dbReference>
<dbReference type="EC" id="1.1.1.-" evidence="2"/>
<dbReference type="SUPFAM" id="SSF51735">
    <property type="entry name" value="NAD(P)-binding Rossmann-fold domains"/>
    <property type="match status" value="1"/>
</dbReference>
<dbReference type="FunFam" id="3.40.50.720:FF:000084">
    <property type="entry name" value="Short-chain dehydrogenase reductase"/>
    <property type="match status" value="1"/>
</dbReference>
<organism evidence="2 3">
    <name type="scientific">Halomarina salina</name>
    <dbReference type="NCBI Taxonomy" id="1872699"/>
    <lineage>
        <taxon>Archaea</taxon>
        <taxon>Methanobacteriati</taxon>
        <taxon>Methanobacteriota</taxon>
        <taxon>Stenosarchaea group</taxon>
        <taxon>Halobacteria</taxon>
        <taxon>Halobacteriales</taxon>
        <taxon>Natronomonadaceae</taxon>
        <taxon>Halomarina</taxon>
    </lineage>
</organism>
<dbReference type="RefSeq" id="WP_247415113.1">
    <property type="nucleotide sequence ID" value="NZ_JALLGW010000001.1"/>
</dbReference>
<reference evidence="2 3" key="1">
    <citation type="journal article" date="2019" name="Int. J. Syst. Evol. Microbiol.">
        <title>The Global Catalogue of Microorganisms (GCM) 10K type strain sequencing project: providing services to taxonomists for standard genome sequencing and annotation.</title>
        <authorList>
            <consortium name="The Broad Institute Genomics Platform"/>
            <consortium name="The Broad Institute Genome Sequencing Center for Infectious Disease"/>
            <person name="Wu L."/>
            <person name="Ma J."/>
        </authorList>
    </citation>
    <scope>NUCLEOTIDE SEQUENCE [LARGE SCALE GENOMIC DNA]</scope>
    <source>
        <strain evidence="2 3">CGMCC 1.12543</strain>
    </source>
</reference>
<proteinExistence type="inferred from homology"/>
<dbReference type="CDD" id="cd05233">
    <property type="entry name" value="SDR_c"/>
    <property type="match status" value="1"/>
</dbReference>
<dbReference type="GO" id="GO:0032787">
    <property type="term" value="P:monocarboxylic acid metabolic process"/>
    <property type="evidence" value="ECO:0007669"/>
    <property type="project" value="UniProtKB-ARBA"/>
</dbReference>
<evidence type="ECO:0000313" key="2">
    <source>
        <dbReference type="EMBL" id="MFC5972101.1"/>
    </source>
</evidence>
<accession>A0ABD5RN82</accession>
<dbReference type="Pfam" id="PF13561">
    <property type="entry name" value="adh_short_C2"/>
    <property type="match status" value="1"/>
</dbReference>
<dbReference type="PROSITE" id="PS00061">
    <property type="entry name" value="ADH_SHORT"/>
    <property type="match status" value="1"/>
</dbReference>